<name>A0A8J2NH91_FUSEQ</name>
<evidence type="ECO:0000256" key="2">
    <source>
        <dbReference type="ARBA" id="ARBA00038766"/>
    </source>
</evidence>
<comment type="subunit">
    <text evidence="2">Interacts with hulA.</text>
</comment>
<protein>
    <recommendedName>
        <fullName evidence="4">Arrestin C-terminal-like domain-containing protein</fullName>
    </recommendedName>
</protein>
<gene>
    <name evidence="5" type="ORF">FEQUK3_LOCUS8098</name>
</gene>
<dbReference type="SMART" id="SM01017">
    <property type="entry name" value="Arrestin_C"/>
    <property type="match status" value="1"/>
</dbReference>
<evidence type="ECO:0000313" key="5">
    <source>
        <dbReference type="EMBL" id="CAG7562417.1"/>
    </source>
</evidence>
<dbReference type="GO" id="GO:0005829">
    <property type="term" value="C:cytosol"/>
    <property type="evidence" value="ECO:0007669"/>
    <property type="project" value="TreeGrafter"/>
</dbReference>
<dbReference type="GO" id="GO:0070086">
    <property type="term" value="P:ubiquitin-dependent endocytosis"/>
    <property type="evidence" value="ECO:0007669"/>
    <property type="project" value="TreeGrafter"/>
</dbReference>
<dbReference type="PANTHER" id="PTHR11188">
    <property type="entry name" value="ARRESTIN DOMAIN CONTAINING PROTEIN"/>
    <property type="match status" value="1"/>
</dbReference>
<dbReference type="GO" id="GO:0030674">
    <property type="term" value="F:protein-macromolecule adaptor activity"/>
    <property type="evidence" value="ECO:0007669"/>
    <property type="project" value="TreeGrafter"/>
</dbReference>
<dbReference type="InterPro" id="IPR050357">
    <property type="entry name" value="Arrestin_domain-protein"/>
</dbReference>
<dbReference type="InterPro" id="IPR011022">
    <property type="entry name" value="Arrestin_C-like"/>
</dbReference>
<feature type="region of interest" description="Disordered" evidence="3">
    <location>
        <begin position="325"/>
        <end position="389"/>
    </location>
</feature>
<dbReference type="Pfam" id="PF00339">
    <property type="entry name" value="Arrestin_N"/>
    <property type="match status" value="1"/>
</dbReference>
<sequence length="389" mass="43789">MTRWLTDPGVAQNTNTFKHKWPSLVGATGKGLSLPAGNYEWPFELVLPGDTPESLEGIPDAGITYTLRATINRGKLARHISCTKRLRIIRTLAPTALEFMHSVSVEQTWVNKVDYSISIPSKAVTLGGSVPLEIRLTPLAKGLELQQIVVKLVEFHEFSMHSRHYVYTREHKSQREVTHWDTNITTEQYWQDNIEETNQEGWVIKQALELPKTLSECSQDIDAHGIKIYHKLKLHIPIRNQDGHVSHLDMGIPIYIFISPLVNLDNQGNMTNHSPSTMNQEGDFIGPPLYGDHVLDQLYSTLETFQAPIQNTQPGSVDICTAQDRTRLEPGHITNSQASPSRSSSESISTDSEDLLELNRVPTYRTALRAPSQCHNQPPGYEDTAQYNH</sequence>
<dbReference type="EMBL" id="CAJSTJ010000149">
    <property type="protein sequence ID" value="CAG7562417.1"/>
    <property type="molecule type" value="Genomic_DNA"/>
</dbReference>
<dbReference type="Pfam" id="PF02752">
    <property type="entry name" value="Arrestin_C"/>
    <property type="match status" value="1"/>
</dbReference>
<evidence type="ECO:0000313" key="6">
    <source>
        <dbReference type="Proteomes" id="UP000693738"/>
    </source>
</evidence>
<proteinExistence type="inferred from homology"/>
<dbReference type="PANTHER" id="PTHR11188:SF17">
    <property type="entry name" value="FI21816P1"/>
    <property type="match status" value="1"/>
</dbReference>
<dbReference type="Proteomes" id="UP000693738">
    <property type="component" value="Unassembled WGS sequence"/>
</dbReference>
<evidence type="ECO:0000256" key="1">
    <source>
        <dbReference type="ARBA" id="ARBA00005298"/>
    </source>
</evidence>
<feature type="domain" description="Arrestin C-terminal-like" evidence="4">
    <location>
        <begin position="109"/>
        <end position="261"/>
    </location>
</feature>
<feature type="compositionally biased region" description="Low complexity" evidence="3">
    <location>
        <begin position="336"/>
        <end position="350"/>
    </location>
</feature>
<evidence type="ECO:0000256" key="3">
    <source>
        <dbReference type="SAM" id="MobiDB-lite"/>
    </source>
</evidence>
<dbReference type="AlphaFoldDB" id="A0A8J2NH91"/>
<dbReference type="GO" id="GO:0005886">
    <property type="term" value="C:plasma membrane"/>
    <property type="evidence" value="ECO:0007669"/>
    <property type="project" value="TreeGrafter"/>
</dbReference>
<comment type="similarity">
    <text evidence="1">Belongs to the arrestin family.</text>
</comment>
<reference evidence="5" key="1">
    <citation type="submission" date="2021-05" db="EMBL/GenBank/DDBJ databases">
        <authorList>
            <person name="Khan N."/>
        </authorList>
    </citation>
    <scope>NUCLEOTIDE SEQUENCE</scope>
</reference>
<dbReference type="InterPro" id="IPR011021">
    <property type="entry name" value="Arrestin-like_N"/>
</dbReference>
<comment type="caution">
    <text evidence="5">The sequence shown here is derived from an EMBL/GenBank/DDBJ whole genome shotgun (WGS) entry which is preliminary data.</text>
</comment>
<dbReference type="GO" id="GO:0031625">
    <property type="term" value="F:ubiquitin protein ligase binding"/>
    <property type="evidence" value="ECO:0007669"/>
    <property type="project" value="TreeGrafter"/>
</dbReference>
<accession>A0A8J2NH91</accession>
<evidence type="ECO:0000259" key="4">
    <source>
        <dbReference type="SMART" id="SM01017"/>
    </source>
</evidence>
<organism evidence="5 6">
    <name type="scientific">Fusarium equiseti</name>
    <name type="common">Fusarium scirpi</name>
    <dbReference type="NCBI Taxonomy" id="61235"/>
    <lineage>
        <taxon>Eukaryota</taxon>
        <taxon>Fungi</taxon>
        <taxon>Dikarya</taxon>
        <taxon>Ascomycota</taxon>
        <taxon>Pezizomycotina</taxon>
        <taxon>Sordariomycetes</taxon>
        <taxon>Hypocreomycetidae</taxon>
        <taxon>Hypocreales</taxon>
        <taxon>Nectriaceae</taxon>
        <taxon>Fusarium</taxon>
        <taxon>Fusarium incarnatum-equiseti species complex</taxon>
    </lineage>
</organism>